<evidence type="ECO:0000256" key="7">
    <source>
        <dbReference type="SAM" id="MobiDB-lite"/>
    </source>
</evidence>
<evidence type="ECO:0000256" key="3">
    <source>
        <dbReference type="ARBA" id="ARBA00022475"/>
    </source>
</evidence>
<evidence type="ECO:0000256" key="2">
    <source>
        <dbReference type="ARBA" id="ARBA00022448"/>
    </source>
</evidence>
<evidence type="ECO:0000313" key="10">
    <source>
        <dbReference type="Proteomes" id="UP001500752"/>
    </source>
</evidence>
<gene>
    <name evidence="9" type="ORF">GCM10023081_07290</name>
</gene>
<dbReference type="Gene3D" id="1.20.1250.20">
    <property type="entry name" value="MFS general substrate transporter like domains"/>
    <property type="match status" value="1"/>
</dbReference>
<dbReference type="RefSeq" id="WP_345148555.1">
    <property type="nucleotide sequence ID" value="NZ_BAABEO010000008.1"/>
</dbReference>
<proteinExistence type="predicted"/>
<feature type="transmembrane region" description="Helical" evidence="8">
    <location>
        <begin position="383"/>
        <end position="402"/>
    </location>
</feature>
<sequence>MPATARQPSRVPKSEANAGNGHAGASGTPSGLGRDRNFGLFWAGQTLSQLGAQTGAVVLPVVAVSLLSAGDLEVGVLKAAQSLAFLVVGLPAGAWVDHWLKRRVMIRADLVRFAVTLAIPLLWYLGILQMWHLWACAVLLGIATVFFDVAYQSAIPLLVQSRSIADANARLEATGQASRLVGPALGGWLMHLVLAPALFLGQAAGYLASAACLWGVRDREEPKEPRERGRLWPEIREGLAYVLRHRLIKHIAAATAIMNFFSTIVFTLMPVLVLRTLGLDPAHLGMVYSAGAVGGLLSAAATPYLARLLGEGTALPISTALTGIAMAGFPLATLAPGPLSAFAVLAGAMFVLTIGVLVYNIIQVSMRQRICPPGLLGRANASIRFLVWGVIPPAALLAGVLGERLGTVPALWIGVAGSVGAALPLIFSPLARMRVLPDGPEEDLPAEAGTA</sequence>
<feature type="region of interest" description="Disordered" evidence="7">
    <location>
        <begin position="1"/>
        <end position="31"/>
    </location>
</feature>
<accession>A0ABP7C0C7</accession>
<feature type="compositionally biased region" description="Low complexity" evidence="7">
    <location>
        <begin position="16"/>
        <end position="27"/>
    </location>
</feature>
<dbReference type="CDD" id="cd06173">
    <property type="entry name" value="MFS_MefA_like"/>
    <property type="match status" value="1"/>
</dbReference>
<keyword evidence="4 8" id="KW-0812">Transmembrane</keyword>
<evidence type="ECO:0000256" key="4">
    <source>
        <dbReference type="ARBA" id="ARBA00022692"/>
    </source>
</evidence>
<evidence type="ECO:0000256" key="1">
    <source>
        <dbReference type="ARBA" id="ARBA00004651"/>
    </source>
</evidence>
<comment type="subcellular location">
    <subcellularLocation>
        <location evidence="1">Cell membrane</location>
        <topology evidence="1">Multi-pass membrane protein</topology>
    </subcellularLocation>
</comment>
<keyword evidence="10" id="KW-1185">Reference proteome</keyword>
<keyword evidence="6 8" id="KW-0472">Membrane</keyword>
<evidence type="ECO:0000313" key="9">
    <source>
        <dbReference type="EMBL" id="GAA3671464.1"/>
    </source>
</evidence>
<dbReference type="InterPro" id="IPR036259">
    <property type="entry name" value="MFS_trans_sf"/>
</dbReference>
<keyword evidence="2" id="KW-0813">Transport</keyword>
<feature type="transmembrane region" description="Helical" evidence="8">
    <location>
        <begin position="251"/>
        <end position="274"/>
    </location>
</feature>
<dbReference type="SUPFAM" id="SSF103473">
    <property type="entry name" value="MFS general substrate transporter"/>
    <property type="match status" value="1"/>
</dbReference>
<keyword evidence="3" id="KW-1003">Cell membrane</keyword>
<evidence type="ECO:0000256" key="6">
    <source>
        <dbReference type="ARBA" id="ARBA00023136"/>
    </source>
</evidence>
<dbReference type="InterPro" id="IPR010290">
    <property type="entry name" value="TM_effector"/>
</dbReference>
<dbReference type="Pfam" id="PF05977">
    <property type="entry name" value="MFS_3"/>
    <property type="match status" value="1"/>
</dbReference>
<evidence type="ECO:0000256" key="5">
    <source>
        <dbReference type="ARBA" id="ARBA00022989"/>
    </source>
</evidence>
<reference evidence="10" key="1">
    <citation type="journal article" date="2019" name="Int. J. Syst. Evol. Microbiol.">
        <title>The Global Catalogue of Microorganisms (GCM) 10K type strain sequencing project: providing services to taxonomists for standard genome sequencing and annotation.</title>
        <authorList>
            <consortium name="The Broad Institute Genomics Platform"/>
            <consortium name="The Broad Institute Genome Sequencing Center for Infectious Disease"/>
            <person name="Wu L."/>
            <person name="Ma J."/>
        </authorList>
    </citation>
    <scope>NUCLEOTIDE SEQUENCE [LARGE SCALE GENOMIC DNA]</scope>
    <source>
        <strain evidence="10">JCM 30742</strain>
    </source>
</reference>
<feature type="transmembrane region" description="Helical" evidence="8">
    <location>
        <begin position="121"/>
        <end position="147"/>
    </location>
</feature>
<keyword evidence="5 8" id="KW-1133">Transmembrane helix</keyword>
<organism evidence="9 10">
    <name type="scientific">Arthrobacter ginkgonis</name>
    <dbReference type="NCBI Taxonomy" id="1630594"/>
    <lineage>
        <taxon>Bacteria</taxon>
        <taxon>Bacillati</taxon>
        <taxon>Actinomycetota</taxon>
        <taxon>Actinomycetes</taxon>
        <taxon>Micrococcales</taxon>
        <taxon>Micrococcaceae</taxon>
        <taxon>Arthrobacter</taxon>
    </lineage>
</organism>
<evidence type="ECO:0000256" key="8">
    <source>
        <dbReference type="SAM" id="Phobius"/>
    </source>
</evidence>
<feature type="transmembrane region" description="Helical" evidence="8">
    <location>
        <begin position="408"/>
        <end position="427"/>
    </location>
</feature>
<name>A0ABP7C0C7_9MICC</name>
<dbReference type="EMBL" id="BAABEO010000008">
    <property type="protein sequence ID" value="GAA3671464.1"/>
    <property type="molecule type" value="Genomic_DNA"/>
</dbReference>
<feature type="transmembrane region" description="Helical" evidence="8">
    <location>
        <begin position="313"/>
        <end position="335"/>
    </location>
</feature>
<dbReference type="PANTHER" id="PTHR23513">
    <property type="entry name" value="INTEGRAL MEMBRANE EFFLUX PROTEIN-RELATED"/>
    <property type="match status" value="1"/>
</dbReference>
<protein>
    <submittedName>
        <fullName evidence="9">MFS transporter</fullName>
    </submittedName>
</protein>
<dbReference type="Proteomes" id="UP001500752">
    <property type="component" value="Unassembled WGS sequence"/>
</dbReference>
<feature type="transmembrane region" description="Helical" evidence="8">
    <location>
        <begin position="341"/>
        <end position="362"/>
    </location>
</feature>
<dbReference type="PANTHER" id="PTHR23513:SF6">
    <property type="entry name" value="MAJOR FACILITATOR SUPERFAMILY ASSOCIATED DOMAIN-CONTAINING PROTEIN"/>
    <property type="match status" value="1"/>
</dbReference>
<feature type="transmembrane region" description="Helical" evidence="8">
    <location>
        <begin position="286"/>
        <end position="306"/>
    </location>
</feature>
<comment type="caution">
    <text evidence="9">The sequence shown here is derived from an EMBL/GenBank/DDBJ whole genome shotgun (WGS) entry which is preliminary data.</text>
</comment>